<protein>
    <submittedName>
        <fullName evidence="4">Alpha/beta hydrolase</fullName>
    </submittedName>
</protein>
<feature type="region of interest" description="Disordered" evidence="3">
    <location>
        <begin position="1"/>
        <end position="21"/>
    </location>
</feature>
<organism evidence="4 5">
    <name type="scientific">Paenibacillus hodogayensis</name>
    <dbReference type="NCBI Taxonomy" id="279208"/>
    <lineage>
        <taxon>Bacteria</taxon>
        <taxon>Bacillati</taxon>
        <taxon>Bacillota</taxon>
        <taxon>Bacilli</taxon>
        <taxon>Bacillales</taxon>
        <taxon>Paenibacillaceae</taxon>
        <taxon>Paenibacillus</taxon>
    </lineage>
</organism>
<dbReference type="EMBL" id="JBHMAG010000014">
    <property type="protein sequence ID" value="MFB9754156.1"/>
    <property type="molecule type" value="Genomic_DNA"/>
</dbReference>
<dbReference type="GO" id="GO:0016787">
    <property type="term" value="F:hydrolase activity"/>
    <property type="evidence" value="ECO:0007669"/>
    <property type="project" value="UniProtKB-KW"/>
</dbReference>
<keyword evidence="2 4" id="KW-0378">Hydrolase</keyword>
<dbReference type="RefSeq" id="WP_344914242.1">
    <property type="nucleotide sequence ID" value="NZ_BAAAYO010000013.1"/>
</dbReference>
<dbReference type="Gene3D" id="3.40.50.1820">
    <property type="entry name" value="alpha/beta hydrolase"/>
    <property type="match status" value="1"/>
</dbReference>
<proteinExistence type="inferred from homology"/>
<evidence type="ECO:0000256" key="3">
    <source>
        <dbReference type="SAM" id="MobiDB-lite"/>
    </source>
</evidence>
<evidence type="ECO:0000256" key="2">
    <source>
        <dbReference type="ARBA" id="ARBA00022801"/>
    </source>
</evidence>
<comment type="similarity">
    <text evidence="1">Belongs to the esterase D family.</text>
</comment>
<gene>
    <name evidence="4" type="ORF">ACFFNY_21520</name>
</gene>
<dbReference type="InterPro" id="IPR052558">
    <property type="entry name" value="Siderophore_Hydrolase_D"/>
</dbReference>
<evidence type="ECO:0000313" key="4">
    <source>
        <dbReference type="EMBL" id="MFB9754156.1"/>
    </source>
</evidence>
<keyword evidence="5" id="KW-1185">Reference proteome</keyword>
<dbReference type="SUPFAM" id="SSF53474">
    <property type="entry name" value="alpha/beta-Hydrolases"/>
    <property type="match status" value="1"/>
</dbReference>
<dbReference type="PANTHER" id="PTHR40841:SF2">
    <property type="entry name" value="SIDEROPHORE-DEGRADING ESTERASE (EUROFUNG)"/>
    <property type="match status" value="1"/>
</dbReference>
<evidence type="ECO:0000256" key="1">
    <source>
        <dbReference type="ARBA" id="ARBA00005622"/>
    </source>
</evidence>
<dbReference type="InterPro" id="IPR029058">
    <property type="entry name" value="AB_hydrolase_fold"/>
</dbReference>
<sequence length="285" mass="31904">MAVDINGQHGNEGRRPEREGVQLPYTGQWTVHSRVENRKYRIMVYKPAEAAPVEGYPVLYLLDANSAFGTAVEAVRLQGRRPDKTGVTPAVIVGIGYETDAPFDDSRYYDYTPVTTEAYSRRPDGTELPAQGGADAFLRFIEEELKPDIEREFAIDRSRQAIFGHSLGGLFVLHALFAKPEAFRHYIAGSASIHWCKPFLREAERKFADRLQQEPRAIDLLIGFGELEKSHAARNNDNARELVERLDSLSGSGIKATYKEFEGEGHVSVVPALVSRALRTAFYSE</sequence>
<name>A0ABV5W0S2_9BACL</name>
<evidence type="ECO:0000313" key="5">
    <source>
        <dbReference type="Proteomes" id="UP001589619"/>
    </source>
</evidence>
<dbReference type="InterPro" id="IPR000801">
    <property type="entry name" value="Esterase-like"/>
</dbReference>
<comment type="caution">
    <text evidence="4">The sequence shown here is derived from an EMBL/GenBank/DDBJ whole genome shotgun (WGS) entry which is preliminary data.</text>
</comment>
<dbReference type="Pfam" id="PF00756">
    <property type="entry name" value="Esterase"/>
    <property type="match status" value="1"/>
</dbReference>
<dbReference type="PANTHER" id="PTHR40841">
    <property type="entry name" value="SIDEROPHORE TRIACETYLFUSARININE C ESTERASE"/>
    <property type="match status" value="1"/>
</dbReference>
<dbReference type="Proteomes" id="UP001589619">
    <property type="component" value="Unassembled WGS sequence"/>
</dbReference>
<feature type="compositionally biased region" description="Basic and acidic residues" evidence="3">
    <location>
        <begin position="11"/>
        <end position="20"/>
    </location>
</feature>
<accession>A0ABV5W0S2</accession>
<reference evidence="4 5" key="1">
    <citation type="submission" date="2024-09" db="EMBL/GenBank/DDBJ databases">
        <authorList>
            <person name="Sun Q."/>
            <person name="Mori K."/>
        </authorList>
    </citation>
    <scope>NUCLEOTIDE SEQUENCE [LARGE SCALE GENOMIC DNA]</scope>
    <source>
        <strain evidence="4 5">JCM 12520</strain>
    </source>
</reference>